<dbReference type="AlphaFoldDB" id="N1QCG3"/>
<evidence type="ECO:0000313" key="2">
    <source>
        <dbReference type="Proteomes" id="UP000016932"/>
    </source>
</evidence>
<organism evidence="1 2">
    <name type="scientific">Pseudocercospora fijiensis (strain CIRAD86)</name>
    <name type="common">Black leaf streak disease fungus</name>
    <name type="synonym">Mycosphaerella fijiensis</name>
    <dbReference type="NCBI Taxonomy" id="383855"/>
    <lineage>
        <taxon>Eukaryota</taxon>
        <taxon>Fungi</taxon>
        <taxon>Dikarya</taxon>
        <taxon>Ascomycota</taxon>
        <taxon>Pezizomycotina</taxon>
        <taxon>Dothideomycetes</taxon>
        <taxon>Dothideomycetidae</taxon>
        <taxon>Mycosphaerellales</taxon>
        <taxon>Mycosphaerellaceae</taxon>
        <taxon>Pseudocercospora</taxon>
    </lineage>
</organism>
<keyword evidence="2" id="KW-1185">Reference proteome</keyword>
<accession>N1QCG3</accession>
<reference evidence="1 2" key="1">
    <citation type="journal article" date="2012" name="PLoS Pathog.">
        <title>Diverse lifestyles and strategies of plant pathogenesis encoded in the genomes of eighteen Dothideomycetes fungi.</title>
        <authorList>
            <person name="Ohm R.A."/>
            <person name="Feau N."/>
            <person name="Henrissat B."/>
            <person name="Schoch C.L."/>
            <person name="Horwitz B.A."/>
            <person name="Barry K.W."/>
            <person name="Condon B.J."/>
            <person name="Copeland A.C."/>
            <person name="Dhillon B."/>
            <person name="Glaser F."/>
            <person name="Hesse C.N."/>
            <person name="Kosti I."/>
            <person name="LaButti K."/>
            <person name="Lindquist E.A."/>
            <person name="Lucas S."/>
            <person name="Salamov A.A."/>
            <person name="Bradshaw R.E."/>
            <person name="Ciuffetti L."/>
            <person name="Hamelin R.C."/>
            <person name="Kema G.H.J."/>
            <person name="Lawrence C."/>
            <person name="Scott J.A."/>
            <person name="Spatafora J.W."/>
            <person name="Turgeon B.G."/>
            <person name="de Wit P.J.G.M."/>
            <person name="Zhong S."/>
            <person name="Goodwin S.B."/>
            <person name="Grigoriev I.V."/>
        </authorList>
    </citation>
    <scope>NUCLEOTIDE SEQUENCE [LARGE SCALE GENOMIC DNA]</scope>
    <source>
        <strain evidence="1 2">CIRAD86</strain>
    </source>
</reference>
<name>N1QCG3_PSEFD</name>
<dbReference type="RefSeq" id="XP_007921877.1">
    <property type="nucleotide sequence ID" value="XM_007923686.1"/>
</dbReference>
<dbReference type="Proteomes" id="UP000016932">
    <property type="component" value="Unassembled WGS sequence"/>
</dbReference>
<dbReference type="VEuPathDB" id="FungiDB:MYCFIDRAFT_170630"/>
<dbReference type="KEGG" id="pfj:MYCFIDRAFT_170630"/>
<proteinExistence type="predicted"/>
<gene>
    <name evidence="1" type="ORF">MYCFIDRAFT_170630</name>
</gene>
<dbReference type="EMBL" id="KB446555">
    <property type="protein sequence ID" value="EME89118.1"/>
    <property type="molecule type" value="Genomic_DNA"/>
</dbReference>
<dbReference type="HOGENOM" id="CLU_1511222_0_0_1"/>
<dbReference type="GeneID" id="19332520"/>
<sequence>MLVQGSVALSIRKKKTRAKRKKEALNVESVWAWPEVSDVISHQYSRLRVWWCKKCKQNEVKLVDQKNSRKRNAIALNVGLLMAHIWTLSRHPVIVIPPRTTSMRPMKSQSCDCKPSHFTLLVNMTGTSHVAQDTESLLMEYMEWSIQRQALARLSNHYLSYIQEKRSLPGYLAPYALQ</sequence>
<protein>
    <submittedName>
        <fullName evidence="1">Uncharacterized protein</fullName>
    </submittedName>
</protein>
<evidence type="ECO:0000313" key="1">
    <source>
        <dbReference type="EMBL" id="EME89118.1"/>
    </source>
</evidence>